<dbReference type="RefSeq" id="XP_003667193.1">
    <property type="nucleotide sequence ID" value="XM_003667145.1"/>
</dbReference>
<evidence type="ECO:0000313" key="8">
    <source>
        <dbReference type="Proteomes" id="UP000007322"/>
    </source>
</evidence>
<dbReference type="GeneID" id="11509666"/>
<evidence type="ECO:0000256" key="2">
    <source>
        <dbReference type="ARBA" id="ARBA00022692"/>
    </source>
</evidence>
<dbReference type="OrthoDB" id="444255at2759"/>
<dbReference type="STRING" id="573729.G2QN75"/>
<keyword evidence="4" id="KW-0472">Membrane</keyword>
<feature type="compositionally biased region" description="Basic residues" evidence="5">
    <location>
        <begin position="89"/>
        <end position="98"/>
    </location>
</feature>
<feature type="domain" description="LicD/FKTN/FKRP nucleotidyltransferase" evidence="6">
    <location>
        <begin position="17"/>
        <end position="73"/>
    </location>
</feature>
<dbReference type="PANTHER" id="PTHR15407">
    <property type="entry name" value="FUKUTIN-RELATED"/>
    <property type="match status" value="1"/>
</dbReference>
<keyword evidence="3" id="KW-1133">Transmembrane helix</keyword>
<dbReference type="GO" id="GO:0009100">
    <property type="term" value="P:glycoprotein metabolic process"/>
    <property type="evidence" value="ECO:0007669"/>
    <property type="project" value="UniProtKB-ARBA"/>
</dbReference>
<feature type="compositionally biased region" description="Basic and acidic residues" evidence="5">
    <location>
        <begin position="108"/>
        <end position="119"/>
    </location>
</feature>
<dbReference type="PANTHER" id="PTHR15407:SF28">
    <property type="entry name" value="RIBITOL-5-PHOSPHATE TRANSFERASE FKTN"/>
    <property type="match status" value="1"/>
</dbReference>
<reference evidence="7 8" key="1">
    <citation type="journal article" date="2011" name="Nat. Biotechnol.">
        <title>Comparative genomic analysis of the thermophilic biomass-degrading fungi Myceliophthora thermophila and Thielavia terrestris.</title>
        <authorList>
            <person name="Berka R.M."/>
            <person name="Grigoriev I.V."/>
            <person name="Otillar R."/>
            <person name="Salamov A."/>
            <person name="Grimwood J."/>
            <person name="Reid I."/>
            <person name="Ishmael N."/>
            <person name="John T."/>
            <person name="Darmond C."/>
            <person name="Moisan M.-C."/>
            <person name="Henrissat B."/>
            <person name="Coutinho P.M."/>
            <person name="Lombard V."/>
            <person name="Natvig D.O."/>
            <person name="Lindquist E."/>
            <person name="Schmutz J."/>
            <person name="Lucas S."/>
            <person name="Harris P."/>
            <person name="Powlowski J."/>
            <person name="Bellemare A."/>
            <person name="Taylor D."/>
            <person name="Butler G."/>
            <person name="de Vries R.P."/>
            <person name="Allijn I.E."/>
            <person name="van den Brink J."/>
            <person name="Ushinsky S."/>
            <person name="Storms R."/>
            <person name="Powell A.J."/>
            <person name="Paulsen I.T."/>
            <person name="Elbourne L.D.H."/>
            <person name="Baker S.E."/>
            <person name="Magnuson J."/>
            <person name="LaBoissiere S."/>
            <person name="Clutterbuck A.J."/>
            <person name="Martinez D."/>
            <person name="Wogulis M."/>
            <person name="de Leon A.L."/>
            <person name="Rey M.W."/>
            <person name="Tsang A."/>
        </authorList>
    </citation>
    <scope>NUCLEOTIDE SEQUENCE [LARGE SCALE GENOMIC DNA]</scope>
    <source>
        <strain evidence="8">ATCC 42464 / BCRC 31852 / DSM 1799</strain>
    </source>
</reference>
<evidence type="ECO:0000259" key="6">
    <source>
        <dbReference type="Pfam" id="PF04991"/>
    </source>
</evidence>
<proteinExistence type="predicted"/>
<dbReference type="InterPro" id="IPR007074">
    <property type="entry name" value="LicD/FKTN/FKRP_NTP_transf"/>
</dbReference>
<dbReference type="EMBL" id="CP003008">
    <property type="protein sequence ID" value="AEO61948.1"/>
    <property type="molecule type" value="Genomic_DNA"/>
</dbReference>
<feature type="compositionally biased region" description="Low complexity" evidence="5">
    <location>
        <begin position="183"/>
        <end position="201"/>
    </location>
</feature>
<dbReference type="Pfam" id="PF04991">
    <property type="entry name" value="LicD"/>
    <property type="match status" value="2"/>
</dbReference>
<evidence type="ECO:0000256" key="4">
    <source>
        <dbReference type="ARBA" id="ARBA00023136"/>
    </source>
</evidence>
<keyword evidence="8" id="KW-1185">Reference proteome</keyword>
<accession>G2QN75</accession>
<evidence type="ECO:0000256" key="5">
    <source>
        <dbReference type="SAM" id="MobiDB-lite"/>
    </source>
</evidence>
<feature type="domain" description="LicD/FKTN/FKRP nucleotidyltransferase" evidence="6">
    <location>
        <begin position="226"/>
        <end position="265"/>
    </location>
</feature>
<dbReference type="GO" id="GO:0016020">
    <property type="term" value="C:membrane"/>
    <property type="evidence" value="ECO:0007669"/>
    <property type="project" value="UniProtKB-SubCell"/>
</dbReference>
<comment type="subcellular location">
    <subcellularLocation>
        <location evidence="1">Membrane</location>
        <topology evidence="1">Single-pass membrane protein</topology>
    </subcellularLocation>
</comment>
<dbReference type="OMA" id="ILGHYDT"/>
<dbReference type="InterPro" id="IPR009644">
    <property type="entry name" value="FKTN/MNN4/W02B3.4-1"/>
</dbReference>
<dbReference type="InParanoid" id="G2QN75"/>
<organism evidence="7 8">
    <name type="scientific">Thermothelomyces thermophilus (strain ATCC 42464 / BCRC 31852 / DSM 1799)</name>
    <name type="common">Sporotrichum thermophile</name>
    <dbReference type="NCBI Taxonomy" id="573729"/>
    <lineage>
        <taxon>Eukaryota</taxon>
        <taxon>Fungi</taxon>
        <taxon>Dikarya</taxon>
        <taxon>Ascomycota</taxon>
        <taxon>Pezizomycotina</taxon>
        <taxon>Sordariomycetes</taxon>
        <taxon>Sordariomycetidae</taxon>
        <taxon>Sordariales</taxon>
        <taxon>Chaetomiaceae</taxon>
        <taxon>Thermothelomyces</taxon>
    </lineage>
</organism>
<evidence type="ECO:0000256" key="1">
    <source>
        <dbReference type="ARBA" id="ARBA00004167"/>
    </source>
</evidence>
<name>G2QN75_THET4</name>
<dbReference type="AlphaFoldDB" id="G2QN75"/>
<evidence type="ECO:0000256" key="3">
    <source>
        <dbReference type="ARBA" id="ARBA00022989"/>
    </source>
</evidence>
<keyword evidence="2" id="KW-0812">Transmembrane</keyword>
<gene>
    <name evidence="7" type="ORF">MYCTH_2312764</name>
</gene>
<dbReference type="Proteomes" id="UP000007322">
    <property type="component" value="Chromosome 7"/>
</dbReference>
<evidence type="ECO:0000313" key="7">
    <source>
        <dbReference type="EMBL" id="AEO61948.1"/>
    </source>
</evidence>
<feature type="compositionally biased region" description="Low complexity" evidence="5">
    <location>
        <begin position="77"/>
        <end position="87"/>
    </location>
</feature>
<feature type="region of interest" description="Disordered" evidence="5">
    <location>
        <begin position="183"/>
        <end position="221"/>
    </location>
</feature>
<dbReference type="HOGENOM" id="CLU_052528_2_0_1"/>
<dbReference type="eggNOG" id="ENOG502QREF">
    <property type="taxonomic scope" value="Eukaryota"/>
</dbReference>
<feature type="region of interest" description="Disordered" evidence="5">
    <location>
        <begin position="65"/>
        <end position="143"/>
    </location>
</feature>
<protein>
    <recommendedName>
        <fullName evidence="6">LicD/FKTN/FKRP nucleotidyltransferase domain-containing protein</fullName>
    </recommendedName>
</protein>
<dbReference type="VEuPathDB" id="FungiDB:MYCTH_2312764"/>
<sequence>MRSLTRSYLRTFARLRLETWLAHGTLLGWWWSGRILPWDLDVDAQVTGATLALLAERYNGSLHEYVDDDDDEENHPDQQGTDGAEQQQQHHHRRRRRQQQQQQQGSRPDTDRTDRTDRTHRTRRYLLDVNPFATSSPGRGTGANVIDARWVDVDTGMYVDVTAVMERDWTSVPFPFPLPPSATFPSSSSWRTSSSSSSSPGDGDGNDDDEITDPRAPSGAPGLLSCKNAHFYRAGDLFPLRETAFEGVPALVPWAYEPVLVAEYGPESLVLTEWER</sequence>
<dbReference type="KEGG" id="mtm:MYCTH_2312764"/>